<keyword evidence="4" id="KW-1185">Reference proteome</keyword>
<protein>
    <submittedName>
        <fullName evidence="3">Uncharacterized protein</fullName>
    </submittedName>
</protein>
<dbReference type="AlphaFoldDB" id="A0AAV9XQZ9"/>
<evidence type="ECO:0000256" key="1">
    <source>
        <dbReference type="SAM" id="MobiDB-lite"/>
    </source>
</evidence>
<organism evidence="3 4">
    <name type="scientific">Orbilia ellipsospora</name>
    <dbReference type="NCBI Taxonomy" id="2528407"/>
    <lineage>
        <taxon>Eukaryota</taxon>
        <taxon>Fungi</taxon>
        <taxon>Dikarya</taxon>
        <taxon>Ascomycota</taxon>
        <taxon>Pezizomycotina</taxon>
        <taxon>Orbiliomycetes</taxon>
        <taxon>Orbiliales</taxon>
        <taxon>Orbiliaceae</taxon>
        <taxon>Orbilia</taxon>
    </lineage>
</organism>
<dbReference type="SUPFAM" id="SSF63825">
    <property type="entry name" value="YWTD domain"/>
    <property type="match status" value="1"/>
</dbReference>
<keyword evidence="2" id="KW-0732">Signal</keyword>
<proteinExistence type="predicted"/>
<feature type="region of interest" description="Disordered" evidence="1">
    <location>
        <begin position="466"/>
        <end position="489"/>
    </location>
</feature>
<accession>A0AAV9XQZ9</accession>
<dbReference type="EMBL" id="JAVHJO010000001">
    <property type="protein sequence ID" value="KAK6544463.1"/>
    <property type="molecule type" value="Genomic_DNA"/>
</dbReference>
<feature type="chain" id="PRO_5043967802" evidence="2">
    <location>
        <begin position="21"/>
        <end position="489"/>
    </location>
</feature>
<dbReference type="Gene3D" id="2.130.10.10">
    <property type="entry name" value="YVTN repeat-like/Quinoprotein amine dehydrogenase"/>
    <property type="match status" value="1"/>
</dbReference>
<comment type="caution">
    <text evidence="3">The sequence shown here is derived from an EMBL/GenBank/DDBJ whole genome shotgun (WGS) entry which is preliminary data.</text>
</comment>
<gene>
    <name evidence="3" type="ORF">TWF694_001158</name>
</gene>
<reference evidence="3 4" key="1">
    <citation type="submission" date="2019-10" db="EMBL/GenBank/DDBJ databases">
        <authorList>
            <person name="Palmer J.M."/>
        </authorList>
    </citation>
    <scope>NUCLEOTIDE SEQUENCE [LARGE SCALE GENOMIC DNA]</scope>
    <source>
        <strain evidence="3 4">TWF694</strain>
    </source>
</reference>
<sequence length="489" mass="52276">MRSKLFQIGVILLIPAFTEAAVFQVPFGQNKTVSEAVSAAEASASPGPPPSGNANSKLVVTTAQGSSGKIQTVSAVYFQTNALDADNEVVACRITKDGSITEYKKFKTGGKGGQTANIQRNTVAPADDGGFGSAPTTDSLFSQHSLIVYEDYLFTVNAGSNTVSMFTIDPKDPLKLTQVGKPVTSHGDLPVSLAYSQKLRTLCVGNAGKKSGVACYNIDKRSGLGCQDKEPLQRTSNITKGDNGAGTISDLFFTTDDKNLIVVTKGNKAQNQTSTVDVYATTNGKGKTSKVSYTSVCSQIQNSPALYGTIQVSDTEFFGTDGTYGLAKLQFDPNSRKVTLPDSGTEQIDFQSQTSWIAKSDKTDSVYVSDLMLNRIVEFSAQDGNQTTQQSFLSGQAGNVDLIVGGDFLYTLSPSNKQLASNTSMIQIMYLKQQGVLVDIGSYVFDQADNITSQAHGMAVYDKRHSRNQNHDSSDDNSSDDNNGGYKLF</sequence>
<evidence type="ECO:0000256" key="2">
    <source>
        <dbReference type="SAM" id="SignalP"/>
    </source>
</evidence>
<dbReference type="Proteomes" id="UP001365542">
    <property type="component" value="Unassembled WGS sequence"/>
</dbReference>
<evidence type="ECO:0000313" key="4">
    <source>
        <dbReference type="Proteomes" id="UP001365542"/>
    </source>
</evidence>
<evidence type="ECO:0000313" key="3">
    <source>
        <dbReference type="EMBL" id="KAK6544463.1"/>
    </source>
</evidence>
<feature type="signal peptide" evidence="2">
    <location>
        <begin position="1"/>
        <end position="20"/>
    </location>
</feature>
<dbReference type="InterPro" id="IPR015943">
    <property type="entry name" value="WD40/YVTN_repeat-like_dom_sf"/>
</dbReference>
<name>A0AAV9XQZ9_9PEZI</name>